<reference evidence="2" key="1">
    <citation type="journal article" date="2014" name="Nucleic Acids Res.">
        <title>The evolutionary dynamics of variant antigen genes in Babesia reveal a history of genomic innovation underlying host-parasite interaction.</title>
        <authorList>
            <person name="Jackson A.P."/>
            <person name="Otto T.D."/>
            <person name="Darby A."/>
            <person name="Ramaprasad A."/>
            <person name="Xia D."/>
            <person name="Echaide I.E."/>
            <person name="Farber M."/>
            <person name="Gahlot S."/>
            <person name="Gamble J."/>
            <person name="Gupta D."/>
            <person name="Gupta Y."/>
            <person name="Jackson L."/>
            <person name="Malandrin L."/>
            <person name="Malas T.B."/>
            <person name="Moussa E."/>
            <person name="Nair M."/>
            <person name="Reid A.J."/>
            <person name="Sanders M."/>
            <person name="Sharma J."/>
            <person name="Tracey A."/>
            <person name="Quail M.A."/>
            <person name="Weir W."/>
            <person name="Wastling J.M."/>
            <person name="Hall N."/>
            <person name="Willadsen P."/>
            <person name="Lingelbach K."/>
            <person name="Shiels B."/>
            <person name="Tait A."/>
            <person name="Berriman M."/>
            <person name="Allred D.R."/>
            <person name="Pain A."/>
        </authorList>
    </citation>
    <scope>NUCLEOTIDE SEQUENCE</scope>
    <source>
        <strain evidence="2">1802A</strain>
    </source>
</reference>
<dbReference type="EMBL" id="JAHBMH010000024">
    <property type="protein sequence ID" value="KAK1938516.1"/>
    <property type="molecule type" value="Genomic_DNA"/>
</dbReference>
<keyword evidence="3" id="KW-1185">Reference proteome</keyword>
<accession>A0AAD9GHE9</accession>
<feature type="region of interest" description="Disordered" evidence="1">
    <location>
        <begin position="23"/>
        <end position="227"/>
    </location>
</feature>
<name>A0AAD9GHE9_BABDI</name>
<feature type="compositionally biased region" description="Polar residues" evidence="1">
    <location>
        <begin position="191"/>
        <end position="204"/>
    </location>
</feature>
<proteinExistence type="predicted"/>
<feature type="region of interest" description="Disordered" evidence="1">
    <location>
        <begin position="627"/>
        <end position="651"/>
    </location>
</feature>
<evidence type="ECO:0000313" key="2">
    <source>
        <dbReference type="EMBL" id="KAK1938516.1"/>
    </source>
</evidence>
<protein>
    <submittedName>
        <fullName evidence="2">Uncharacterized protein</fullName>
    </submittedName>
</protein>
<feature type="region of interest" description="Disordered" evidence="1">
    <location>
        <begin position="576"/>
        <end position="595"/>
    </location>
</feature>
<evidence type="ECO:0000313" key="3">
    <source>
        <dbReference type="Proteomes" id="UP001195914"/>
    </source>
</evidence>
<organism evidence="2 3">
    <name type="scientific">Babesia divergens</name>
    <dbReference type="NCBI Taxonomy" id="32595"/>
    <lineage>
        <taxon>Eukaryota</taxon>
        <taxon>Sar</taxon>
        <taxon>Alveolata</taxon>
        <taxon>Apicomplexa</taxon>
        <taxon>Aconoidasida</taxon>
        <taxon>Piroplasmida</taxon>
        <taxon>Babesiidae</taxon>
        <taxon>Babesia</taxon>
    </lineage>
</organism>
<evidence type="ECO:0000256" key="1">
    <source>
        <dbReference type="SAM" id="MobiDB-lite"/>
    </source>
</evidence>
<gene>
    <name evidence="2" type="ORF">X943_001938</name>
</gene>
<feature type="compositionally biased region" description="Basic and acidic residues" evidence="1">
    <location>
        <begin position="76"/>
        <end position="89"/>
    </location>
</feature>
<dbReference type="AlphaFoldDB" id="A0AAD9GHE9"/>
<reference evidence="2" key="2">
    <citation type="submission" date="2021-05" db="EMBL/GenBank/DDBJ databases">
        <authorList>
            <person name="Pain A."/>
        </authorList>
    </citation>
    <scope>NUCLEOTIDE SEQUENCE</scope>
    <source>
        <strain evidence="2">1802A</strain>
    </source>
</reference>
<feature type="compositionally biased region" description="Basic and acidic residues" evidence="1">
    <location>
        <begin position="580"/>
        <end position="595"/>
    </location>
</feature>
<feature type="compositionally biased region" description="Polar residues" evidence="1">
    <location>
        <begin position="104"/>
        <end position="123"/>
    </location>
</feature>
<dbReference type="Proteomes" id="UP001195914">
    <property type="component" value="Unassembled WGS sequence"/>
</dbReference>
<sequence length="944" mass="103991">MSRLWNRINRYKLSVSSISQFDISASNSDDDDDDDPFSSIVTTSVPREAAGEAKESVIVTGEDEDIRQNLEVPTIEVREEAVSEERQTEGSDPEDVGIDVSPPKSHSSDTQDNSKLGEMQSSTDEVEEPVHTAYKATVVDEAAQEDITHDVDIPGVTVPPSDATDASSTPSPIHCSPSFKDSKNDLDVTQLDENNQFESKSGSDQPEGESRPRQGDVPSSWMSPRDAREDTAPIIPQSADFSTLDQEYIDALLNQSHCYDAVINPPGSYSSCIESPTSDYTDEPIHKVESDRDPDMTAFADALSPPNAVELPSAADSAVSHGSVLGSSSIKGDLNANGGTISSGNSYATSRASTASNSAGTIVEPTINGTVEPEDAAQNRDFPIMYKSYTELCEKVERMMVELGASNEQKALHQYQDAIRGKIHVPGMLSAKGHKTAVTDLHSEPQSAVSSETFNLGREADHTSADGGGHCRRQNAVKGGNATSSILHSKEHVIRSNDAAYREPYITKYHDPISNEDPIMARVGDSLLISRLAQEVEYYKQINNNLENRMAKIWKQHEELCMEKDRLAERSVCDPSSKTVRFDPRSSTDGKDNGTIVEKDTDIIIRIVPNGDTMRGNLSHCACENPGTVEDSGPSPLRPPRHTHVNYPDRRVPRGIRCSRSVMERVLSSGSKLHAFKLSNTGVRLQTPLFINVLSPQNSHSDKVVLNSDVGLFKLSSVNPVDNCNTCVDSLAFNHDLAQRQETHGPMSTLFSTIAGCVGLPWNDGNLNNSEDAPSLERYESLRSQPESQRYERSVQIRYMHSLVQAGGRFSMIEDSFLSRCNIAALYNGRHEQLFCVASTQHLNKLDMEGNPKFTFILDPSKGAKYANTKKFKGDVKILNSRTRHYLCIDLLTHELLFDDNRSIRPYSKYVVPAYFRIVPLHKLLMDNTVHTSLEDTRFSASVS</sequence>
<comment type="caution">
    <text evidence="2">The sequence shown here is derived from an EMBL/GenBank/DDBJ whole genome shotgun (WGS) entry which is preliminary data.</text>
</comment>